<comment type="caution">
    <text evidence="2">The sequence shown here is derived from an EMBL/GenBank/DDBJ whole genome shotgun (WGS) entry which is preliminary data.</text>
</comment>
<dbReference type="InterPro" id="IPR001387">
    <property type="entry name" value="Cro/C1-type_HTH"/>
</dbReference>
<dbReference type="Proteomes" id="UP000017938">
    <property type="component" value="Unassembled WGS sequence"/>
</dbReference>
<evidence type="ECO:0000313" key="3">
    <source>
        <dbReference type="Proteomes" id="UP000017938"/>
    </source>
</evidence>
<dbReference type="STRING" id="1263015.BN580_00151"/>
<protein>
    <recommendedName>
        <fullName evidence="1">HTH cro/C1-type domain-containing protein</fullName>
    </recommendedName>
</protein>
<evidence type="ECO:0000259" key="1">
    <source>
        <dbReference type="PROSITE" id="PS50943"/>
    </source>
</evidence>
<feature type="domain" description="HTH cro/C1-type" evidence="1">
    <location>
        <begin position="11"/>
        <end position="65"/>
    </location>
</feature>
<name>R6U831_9BACT</name>
<sequence>MENNKTFGRFLISKRMEHEMSARQLAIALDYSAVYICDIEKDRRPVPDDILEKLPALLRLTEAETEEMYDLAARSRNTVSADLPEYIMEKDIVLAALRTAKKHNVTDKQWEDFIRRITKESD</sequence>
<dbReference type="CDD" id="cd00093">
    <property type="entry name" value="HTH_XRE"/>
    <property type="match status" value="1"/>
</dbReference>
<proteinExistence type="predicted"/>
<dbReference type="AlphaFoldDB" id="R6U831"/>
<dbReference type="SUPFAM" id="SSF47413">
    <property type="entry name" value="lambda repressor-like DNA-binding domains"/>
    <property type="match status" value="1"/>
</dbReference>
<gene>
    <name evidence="2" type="ORF">BN580_00151</name>
</gene>
<dbReference type="InterPro" id="IPR010982">
    <property type="entry name" value="Lambda_DNA-bd_dom_sf"/>
</dbReference>
<reference evidence="2" key="1">
    <citation type="submission" date="2012-11" db="EMBL/GenBank/DDBJ databases">
        <title>Dependencies among metagenomic species, viruses, plasmids and units of genetic variation.</title>
        <authorList>
            <person name="Nielsen H.B."/>
            <person name="Almeida M."/>
            <person name="Juncker A.S."/>
            <person name="Rasmussen S."/>
            <person name="Li J."/>
            <person name="Sunagawa S."/>
            <person name="Plichta D."/>
            <person name="Gautier L."/>
            <person name="Le Chatelier E."/>
            <person name="Peletier E."/>
            <person name="Bonde I."/>
            <person name="Nielsen T."/>
            <person name="Manichanh C."/>
            <person name="Arumugam M."/>
            <person name="Batto J."/>
            <person name="Santos M.B.Q.D."/>
            <person name="Blom N."/>
            <person name="Borruel N."/>
            <person name="Burgdorf K.S."/>
            <person name="Boumezbeur F."/>
            <person name="Casellas F."/>
            <person name="Dore J."/>
            <person name="Guarner F."/>
            <person name="Hansen T."/>
            <person name="Hildebrand F."/>
            <person name="Kaas R.S."/>
            <person name="Kennedy S."/>
            <person name="Kristiansen K."/>
            <person name="Kultima J.R."/>
            <person name="Leonard P."/>
            <person name="Levenez F."/>
            <person name="Lund O."/>
            <person name="Moumen B."/>
            <person name="Le Paslier D."/>
            <person name="Pons N."/>
            <person name="Pedersen O."/>
            <person name="Prifti E."/>
            <person name="Qin J."/>
            <person name="Raes J."/>
            <person name="Tap J."/>
            <person name="Tims S."/>
            <person name="Ussery D.W."/>
            <person name="Yamada T."/>
            <person name="MetaHit consortium"/>
            <person name="Renault P."/>
            <person name="Sicheritz-Ponten T."/>
            <person name="Bork P."/>
            <person name="Wang J."/>
            <person name="Brunak S."/>
            <person name="Ehrlich S.D."/>
        </authorList>
    </citation>
    <scope>NUCLEOTIDE SEQUENCE [LARGE SCALE GENOMIC DNA]</scope>
</reference>
<dbReference type="GO" id="GO:0003677">
    <property type="term" value="F:DNA binding"/>
    <property type="evidence" value="ECO:0007669"/>
    <property type="project" value="InterPro"/>
</dbReference>
<organism evidence="2 3">
    <name type="scientific">Candidatus Colimorpha enterica</name>
    <dbReference type="NCBI Taxonomy" id="3083063"/>
    <lineage>
        <taxon>Bacteria</taxon>
        <taxon>Pseudomonadati</taxon>
        <taxon>Bacteroidota</taxon>
        <taxon>Bacteroidia</taxon>
        <taxon>Bacteroidales</taxon>
        <taxon>Candidatus Colimorpha</taxon>
    </lineage>
</organism>
<dbReference type="Pfam" id="PF13560">
    <property type="entry name" value="HTH_31"/>
    <property type="match status" value="1"/>
</dbReference>
<accession>R6U831</accession>
<dbReference type="Gene3D" id="1.10.260.40">
    <property type="entry name" value="lambda repressor-like DNA-binding domains"/>
    <property type="match status" value="1"/>
</dbReference>
<dbReference type="EMBL" id="CBFW010000357">
    <property type="protein sequence ID" value="CDC76256.1"/>
    <property type="molecule type" value="Genomic_DNA"/>
</dbReference>
<dbReference type="PROSITE" id="PS50943">
    <property type="entry name" value="HTH_CROC1"/>
    <property type="match status" value="1"/>
</dbReference>
<evidence type="ECO:0000313" key="2">
    <source>
        <dbReference type="EMBL" id="CDC76256.1"/>
    </source>
</evidence>